<keyword evidence="1" id="KW-0732">Signal</keyword>
<dbReference type="AlphaFoldDB" id="C5T7T6"/>
<dbReference type="OrthoDB" id="8894704at2"/>
<proteinExistence type="predicted"/>
<evidence type="ECO:0000313" key="2">
    <source>
        <dbReference type="EMBL" id="EER59455.1"/>
    </source>
</evidence>
<feature type="chain" id="PRO_5002954929" evidence="1">
    <location>
        <begin position="26"/>
        <end position="332"/>
    </location>
</feature>
<organism evidence="2 3">
    <name type="scientific">Acidovorax delafieldii 2AN</name>
    <dbReference type="NCBI Taxonomy" id="573060"/>
    <lineage>
        <taxon>Bacteria</taxon>
        <taxon>Pseudomonadati</taxon>
        <taxon>Pseudomonadota</taxon>
        <taxon>Betaproteobacteria</taxon>
        <taxon>Burkholderiales</taxon>
        <taxon>Comamonadaceae</taxon>
        <taxon>Acidovorax</taxon>
    </lineage>
</organism>
<feature type="signal peptide" evidence="1">
    <location>
        <begin position="1"/>
        <end position="25"/>
    </location>
</feature>
<evidence type="ECO:0000256" key="1">
    <source>
        <dbReference type="SAM" id="SignalP"/>
    </source>
</evidence>
<evidence type="ECO:0000313" key="3">
    <source>
        <dbReference type="Proteomes" id="UP000003856"/>
    </source>
</evidence>
<dbReference type="EMBL" id="ACQT01000124">
    <property type="protein sequence ID" value="EER59455.1"/>
    <property type="molecule type" value="Genomic_DNA"/>
</dbReference>
<keyword evidence="3" id="KW-1185">Reference proteome</keyword>
<reference evidence="2 3" key="1">
    <citation type="submission" date="2009-05" db="EMBL/GenBank/DDBJ databases">
        <title>The draft genome of Acidovorax delafieldii 2AN.</title>
        <authorList>
            <consortium name="US DOE Joint Genome Institute (JGI-PGF)"/>
            <person name="Lucas S."/>
            <person name="Copeland A."/>
            <person name="Lapidus A."/>
            <person name="Glavina del Rio T."/>
            <person name="Tice H."/>
            <person name="Bruce D."/>
            <person name="Goodwin L."/>
            <person name="Pitluck S."/>
            <person name="Larimer F."/>
            <person name="Land M.L."/>
            <person name="Hauser L."/>
            <person name="Shelobolina E.S."/>
            <person name="Picardal F."/>
            <person name="Roden E."/>
            <person name="Emerson D."/>
        </authorList>
    </citation>
    <scope>NUCLEOTIDE SEQUENCE [LARGE SCALE GENOMIC DNA]</scope>
    <source>
        <strain evidence="2 3">2AN</strain>
    </source>
</reference>
<sequence length="332" mass="35515">MPPLHSWLLRAAAAALALQCALAGAADFRDPVDQPFVVWPNIPVVRASDLGDYDGDRKVFADLHAGKGDPATVLAALQAVDTLQAHHERTALAQLGRTLNTQLIGELDRQARRINTRAPKLRFEFAGITPEELQRASAADAKALDALKAKAGQVALVAYVTYTRLEGALVQATATLVKLGSGASQSFTVTAPAPTLADVLARDIFDYFQGTRFPQHRNPQAAWEWLMAAPGHADQLVSRDTAQRYCQSQDAALPTAAELETAEASGFYGGGVALRSGGVYHIQSGLYDTTQALADKVRANHIATVPNGYYYCIRRQAGATAAATPKTAKARR</sequence>
<gene>
    <name evidence="2" type="ORF">AcdelDRAFT_2966</name>
</gene>
<accession>C5T7T6</accession>
<dbReference type="PATRIC" id="fig|573060.9.peg.2077"/>
<comment type="caution">
    <text evidence="2">The sequence shown here is derived from an EMBL/GenBank/DDBJ whole genome shotgun (WGS) entry which is preliminary data.</text>
</comment>
<dbReference type="RefSeq" id="WP_005798050.1">
    <property type="nucleotide sequence ID" value="NZ_ACQT01000124.1"/>
</dbReference>
<dbReference type="Proteomes" id="UP000003856">
    <property type="component" value="Unassembled WGS sequence"/>
</dbReference>
<name>C5T7T6_ACIDE</name>
<protein>
    <submittedName>
        <fullName evidence="2">Uncharacterized protein</fullName>
    </submittedName>
</protein>